<gene>
    <name evidence="1" type="ORF">SAMN02910293_01882</name>
</gene>
<organism evidence="1 2">
    <name type="scientific">Streptococcus henryi</name>
    <dbReference type="NCBI Taxonomy" id="439219"/>
    <lineage>
        <taxon>Bacteria</taxon>
        <taxon>Bacillati</taxon>
        <taxon>Bacillota</taxon>
        <taxon>Bacilli</taxon>
        <taxon>Lactobacillales</taxon>
        <taxon>Streptococcaceae</taxon>
        <taxon>Streptococcus</taxon>
    </lineage>
</organism>
<protein>
    <recommendedName>
        <fullName evidence="3">DUF3013 family protein</fullName>
    </recommendedName>
</protein>
<accession>A0A1G6CZ58</accession>
<evidence type="ECO:0000313" key="1">
    <source>
        <dbReference type="EMBL" id="SDB38204.1"/>
    </source>
</evidence>
<sequence length="156" mass="18056">MAKFGFLSVLEEEMDKHFTFDYAMDWDKKNHAVEVTFVLEAQNAANIETVDASGEVSKEDIIFEDYVLFYNPAKSKFDKEDYLLTIPYEPKKGLSREFLAYFAETLNQVATQGLDALMDFLADENALDFGLTWDDEAFENGRAELKESEFFAYPRY</sequence>
<dbReference type="eggNOG" id="ENOG5032W75">
    <property type="taxonomic scope" value="Bacteria"/>
</dbReference>
<dbReference type="EMBL" id="FMXP01000029">
    <property type="protein sequence ID" value="SDB38204.1"/>
    <property type="molecule type" value="Genomic_DNA"/>
</dbReference>
<dbReference type="Gene3D" id="3.40.50.11250">
    <property type="entry name" value="Protein of unknown function DUF3013"/>
    <property type="match status" value="1"/>
</dbReference>
<keyword evidence="2" id="KW-1185">Reference proteome</keyword>
<evidence type="ECO:0008006" key="3">
    <source>
        <dbReference type="Google" id="ProtNLM"/>
    </source>
</evidence>
<dbReference type="InterPro" id="IPR021380">
    <property type="entry name" value="DUF3013"/>
</dbReference>
<evidence type="ECO:0000313" key="2">
    <source>
        <dbReference type="Proteomes" id="UP000182508"/>
    </source>
</evidence>
<dbReference type="STRING" id="439219.SAMN02910293_01882"/>
<dbReference type="AlphaFoldDB" id="A0A1G6CZ58"/>
<dbReference type="Pfam" id="PF11217">
    <property type="entry name" value="DUF3013"/>
    <property type="match status" value="1"/>
</dbReference>
<reference evidence="1 2" key="1">
    <citation type="submission" date="2016-10" db="EMBL/GenBank/DDBJ databases">
        <authorList>
            <person name="de Groot N.N."/>
        </authorList>
    </citation>
    <scope>NUCLEOTIDE SEQUENCE [LARGE SCALE GENOMIC DNA]</scope>
    <source>
        <strain evidence="1 2">A-4</strain>
    </source>
</reference>
<name>A0A1G6CZ58_9STRE</name>
<proteinExistence type="predicted"/>
<dbReference type="RefSeq" id="WP_074486464.1">
    <property type="nucleotide sequence ID" value="NZ_FMXP01000029.1"/>
</dbReference>
<dbReference type="Proteomes" id="UP000182508">
    <property type="component" value="Unassembled WGS sequence"/>
</dbReference>